<gene>
    <name evidence="3" type="ORF">Ctob_000893</name>
</gene>
<keyword evidence="1" id="KW-0732">Signal</keyword>
<evidence type="ECO:0000256" key="1">
    <source>
        <dbReference type="SAM" id="SignalP"/>
    </source>
</evidence>
<feature type="domain" description="PsbP C-terminal" evidence="2">
    <location>
        <begin position="62"/>
        <end position="200"/>
    </location>
</feature>
<dbReference type="GO" id="GO:0005509">
    <property type="term" value="F:calcium ion binding"/>
    <property type="evidence" value="ECO:0007669"/>
    <property type="project" value="InterPro"/>
</dbReference>
<dbReference type="EMBL" id="JWZX01002355">
    <property type="protein sequence ID" value="KOO29798.1"/>
    <property type="molecule type" value="Genomic_DNA"/>
</dbReference>
<feature type="signal peptide" evidence="1">
    <location>
        <begin position="1"/>
        <end position="20"/>
    </location>
</feature>
<proteinExistence type="predicted"/>
<dbReference type="OrthoDB" id="2014109at2759"/>
<sequence length="205" mass="22040">MLTVLCSLTALLLPTSPTAAPPLFCRRSAVQAAGATVAAAAFGGLHAASAAEPTFSKMGGLLEPYIDTQKGYKLYSPKGWNKFESDPGVYDVKFQDVIEPETTVQVSTSPVATATSVSALGDLPTVGAKFAKSRNAELVKAEESDVEGSLVYTFELKGELYHELLALCINRGKLYRVTTVTSNKKWPKRQELYKNIVASFVPKGF</sequence>
<keyword evidence="4" id="KW-1185">Reference proteome</keyword>
<dbReference type="GO" id="GO:0019898">
    <property type="term" value="C:extrinsic component of membrane"/>
    <property type="evidence" value="ECO:0007669"/>
    <property type="project" value="InterPro"/>
</dbReference>
<dbReference type="InterPro" id="IPR002683">
    <property type="entry name" value="PsbP_C"/>
</dbReference>
<dbReference type="PANTHER" id="PTHR31407">
    <property type="match status" value="1"/>
</dbReference>
<comment type="caution">
    <text evidence="3">The sequence shown here is derived from an EMBL/GenBank/DDBJ whole genome shotgun (WGS) entry which is preliminary data.</text>
</comment>
<evidence type="ECO:0000259" key="2">
    <source>
        <dbReference type="Pfam" id="PF01789"/>
    </source>
</evidence>
<dbReference type="InterPro" id="IPR016123">
    <property type="entry name" value="Mog1/PsbP_a/b/a-sand"/>
</dbReference>
<dbReference type="Gene3D" id="3.40.1000.10">
    <property type="entry name" value="Mog1/PsbP, alpha/beta/alpha sandwich"/>
    <property type="match status" value="1"/>
</dbReference>
<evidence type="ECO:0000313" key="4">
    <source>
        <dbReference type="Proteomes" id="UP000037460"/>
    </source>
</evidence>
<organism evidence="3 4">
    <name type="scientific">Chrysochromulina tobinii</name>
    <dbReference type="NCBI Taxonomy" id="1460289"/>
    <lineage>
        <taxon>Eukaryota</taxon>
        <taxon>Haptista</taxon>
        <taxon>Haptophyta</taxon>
        <taxon>Prymnesiophyceae</taxon>
        <taxon>Prymnesiales</taxon>
        <taxon>Chrysochromulinaceae</taxon>
        <taxon>Chrysochromulina</taxon>
    </lineage>
</organism>
<dbReference type="GO" id="GO:0009523">
    <property type="term" value="C:photosystem II"/>
    <property type="evidence" value="ECO:0007669"/>
    <property type="project" value="InterPro"/>
</dbReference>
<reference evidence="4" key="1">
    <citation type="journal article" date="2015" name="PLoS Genet.">
        <title>Genome Sequence and Transcriptome Analyses of Chrysochromulina tobin: Metabolic Tools for Enhanced Algal Fitness in the Prominent Order Prymnesiales (Haptophyceae).</title>
        <authorList>
            <person name="Hovde B.T."/>
            <person name="Deodato C.R."/>
            <person name="Hunsperger H.M."/>
            <person name="Ryken S.A."/>
            <person name="Yost W."/>
            <person name="Jha R.K."/>
            <person name="Patterson J."/>
            <person name="Monnat R.J. Jr."/>
            <person name="Barlow S.B."/>
            <person name="Starkenburg S.R."/>
            <person name="Cattolico R.A."/>
        </authorList>
    </citation>
    <scope>NUCLEOTIDE SEQUENCE</scope>
    <source>
        <strain evidence="4">CCMP291</strain>
    </source>
</reference>
<dbReference type="PANTHER" id="PTHR31407:SF16">
    <property type="entry name" value="PSBP DOMAIN-CONTAINING PROTEIN 7, CHLOROPLASTIC"/>
    <property type="match status" value="1"/>
</dbReference>
<feature type="chain" id="PRO_5005602220" evidence="1">
    <location>
        <begin position="21"/>
        <end position="205"/>
    </location>
</feature>
<dbReference type="AlphaFoldDB" id="A0A0M0JUJ4"/>
<name>A0A0M0JUJ4_9EUKA</name>
<protein>
    <submittedName>
        <fullName evidence="3">Photosystem ii oxygen evolving complex protein</fullName>
    </submittedName>
</protein>
<dbReference type="Proteomes" id="UP000037460">
    <property type="component" value="Unassembled WGS sequence"/>
</dbReference>
<dbReference type="NCBIfam" id="NF040946">
    <property type="entry name" value="PSII_PsbP"/>
    <property type="match status" value="1"/>
</dbReference>
<accession>A0A0M0JUJ4</accession>
<dbReference type="GO" id="GO:0015979">
    <property type="term" value="P:photosynthesis"/>
    <property type="evidence" value="ECO:0007669"/>
    <property type="project" value="InterPro"/>
</dbReference>
<evidence type="ECO:0000313" key="3">
    <source>
        <dbReference type="EMBL" id="KOO29798.1"/>
    </source>
</evidence>
<dbReference type="Pfam" id="PF01789">
    <property type="entry name" value="PsbP"/>
    <property type="match status" value="1"/>
</dbReference>
<dbReference type="SUPFAM" id="SSF55724">
    <property type="entry name" value="Mog1p/PsbP-like"/>
    <property type="match status" value="1"/>
</dbReference>